<dbReference type="STRING" id="415015.SAMN05660462_02694"/>
<evidence type="ECO:0000313" key="3">
    <source>
        <dbReference type="Proteomes" id="UP000198625"/>
    </source>
</evidence>
<feature type="domain" description="Helix-turn-helix" evidence="1">
    <location>
        <begin position="34"/>
        <end position="79"/>
    </location>
</feature>
<gene>
    <name evidence="2" type="ORF">SAMN05660462_02694</name>
</gene>
<dbReference type="OrthoDB" id="1655135at2"/>
<keyword evidence="3" id="KW-1185">Reference proteome</keyword>
<sequence length="82" mass="9722">MRKKSAKIRILRTLKEKEVTKEDIEMFSDYPDVVDVEQMSEMLGISIKTGYKLLKENKIQHFKIGRTYKVPKHNILFFMKSA</sequence>
<dbReference type="GO" id="GO:0003677">
    <property type="term" value="F:DNA binding"/>
    <property type="evidence" value="ECO:0007669"/>
    <property type="project" value="InterPro"/>
</dbReference>
<dbReference type="RefSeq" id="WP_091732339.1">
    <property type="nucleotide sequence ID" value="NZ_FNQE01000035.1"/>
</dbReference>
<reference evidence="2 3" key="1">
    <citation type="submission" date="2016-10" db="EMBL/GenBank/DDBJ databases">
        <authorList>
            <person name="de Groot N.N."/>
        </authorList>
    </citation>
    <scope>NUCLEOTIDE SEQUENCE [LARGE SCALE GENOMIC DNA]</scope>
    <source>
        <strain evidence="2 3">DSM 21650</strain>
    </source>
</reference>
<organism evidence="2 3">
    <name type="scientific">Proteiniborus ethanoligenes</name>
    <dbReference type="NCBI Taxonomy" id="415015"/>
    <lineage>
        <taxon>Bacteria</taxon>
        <taxon>Bacillati</taxon>
        <taxon>Bacillota</taxon>
        <taxon>Clostridia</taxon>
        <taxon>Eubacteriales</taxon>
        <taxon>Proteiniborus</taxon>
    </lineage>
</organism>
<proteinExistence type="predicted"/>
<dbReference type="EMBL" id="FNQE01000035">
    <property type="protein sequence ID" value="SDZ32422.1"/>
    <property type="molecule type" value="Genomic_DNA"/>
</dbReference>
<protein>
    <submittedName>
        <fullName evidence="2">DNA binding domain-containing protein, excisionase family</fullName>
    </submittedName>
</protein>
<evidence type="ECO:0000313" key="2">
    <source>
        <dbReference type="EMBL" id="SDZ32422.1"/>
    </source>
</evidence>
<name>A0A1H3S3C1_9FIRM</name>
<dbReference type="NCBIfam" id="TIGR01764">
    <property type="entry name" value="excise"/>
    <property type="match status" value="1"/>
</dbReference>
<dbReference type="InterPro" id="IPR010093">
    <property type="entry name" value="SinI_DNA-bd"/>
</dbReference>
<dbReference type="InterPro" id="IPR041657">
    <property type="entry name" value="HTH_17"/>
</dbReference>
<evidence type="ECO:0000259" key="1">
    <source>
        <dbReference type="Pfam" id="PF12728"/>
    </source>
</evidence>
<dbReference type="Proteomes" id="UP000198625">
    <property type="component" value="Unassembled WGS sequence"/>
</dbReference>
<dbReference type="AlphaFoldDB" id="A0A1H3S3C1"/>
<dbReference type="Pfam" id="PF12728">
    <property type="entry name" value="HTH_17"/>
    <property type="match status" value="1"/>
</dbReference>
<accession>A0A1H3S3C1</accession>